<dbReference type="EMBL" id="BK032724">
    <property type="protein sequence ID" value="DAF56924.1"/>
    <property type="molecule type" value="Genomic_DNA"/>
</dbReference>
<dbReference type="Gene3D" id="3.90.1720.10">
    <property type="entry name" value="endopeptidase domain like (from Nostoc punctiforme)"/>
    <property type="match status" value="1"/>
</dbReference>
<accession>A0A8S5T0N0</accession>
<dbReference type="GO" id="GO:0001897">
    <property type="term" value="P:symbiont-mediated cytolysis of host cell"/>
    <property type="evidence" value="ECO:0007669"/>
    <property type="project" value="UniProtKB-ARBA"/>
</dbReference>
<name>A0A8S5T0N0_9CAUD</name>
<organism evidence="1">
    <name type="scientific">Siphoviridae sp. ctiJm4</name>
    <dbReference type="NCBI Taxonomy" id="2827916"/>
    <lineage>
        <taxon>Viruses</taxon>
        <taxon>Duplodnaviria</taxon>
        <taxon>Heunggongvirae</taxon>
        <taxon>Uroviricota</taxon>
        <taxon>Caudoviricetes</taxon>
    </lineage>
</organism>
<evidence type="ECO:0000313" key="1">
    <source>
        <dbReference type="EMBL" id="DAF56924.1"/>
    </source>
</evidence>
<protein>
    <submittedName>
        <fullName evidence="1">Cysteine peptidase</fullName>
    </submittedName>
</protein>
<proteinExistence type="predicted"/>
<sequence>MSKAYIAFYKHKRERKSLKDWLFRLFDDITKFFTHGKYSHCELVFTTNKDGEYACFTSSNRDGGVRKKIMELPSDRWDLVEINVKYNSIFNFYRKTVGCKYDLCGAIGVVTRFGNVKSRYFCSEWCAEALKLKQPHKYSPNSLYVYLKGNKNAIQ</sequence>
<dbReference type="InterPro" id="IPR038765">
    <property type="entry name" value="Papain-like_cys_pep_sf"/>
</dbReference>
<reference evidence="1" key="1">
    <citation type="journal article" date="2021" name="Proc. Natl. Acad. Sci. U.S.A.">
        <title>A Catalog of Tens of Thousands of Viruses from Human Metagenomes Reveals Hidden Associations with Chronic Diseases.</title>
        <authorList>
            <person name="Tisza M.J."/>
            <person name="Buck C.B."/>
        </authorList>
    </citation>
    <scope>NUCLEOTIDE SEQUENCE</scope>
    <source>
        <strain evidence="1">CtiJm4</strain>
    </source>
</reference>
<dbReference type="SUPFAM" id="SSF54001">
    <property type="entry name" value="Cysteine proteinases"/>
    <property type="match status" value="1"/>
</dbReference>